<sequence>MTVSVLLFWLVMVLKSIDNSLFGVFLKKQALFGGLLKTLVIV</sequence>
<dbReference type="EMBL" id="JAVDTI010000004">
    <property type="protein sequence ID" value="MDR6807318.1"/>
    <property type="molecule type" value="Genomic_DNA"/>
</dbReference>
<evidence type="ECO:0000313" key="2">
    <source>
        <dbReference type="Proteomes" id="UP001264980"/>
    </source>
</evidence>
<name>A0ABU1R1N3_9BACT</name>
<gene>
    <name evidence="1" type="ORF">J2W84_004369</name>
</gene>
<dbReference type="Proteomes" id="UP001264980">
    <property type="component" value="Unassembled WGS sequence"/>
</dbReference>
<proteinExistence type="predicted"/>
<organism evidence="1 2">
    <name type="scientific">Dyadobacter fermentans</name>
    <dbReference type="NCBI Taxonomy" id="94254"/>
    <lineage>
        <taxon>Bacteria</taxon>
        <taxon>Pseudomonadati</taxon>
        <taxon>Bacteroidota</taxon>
        <taxon>Cytophagia</taxon>
        <taxon>Cytophagales</taxon>
        <taxon>Spirosomataceae</taxon>
        <taxon>Dyadobacter</taxon>
    </lineage>
</organism>
<keyword evidence="2" id="KW-1185">Reference proteome</keyword>
<evidence type="ECO:0000313" key="1">
    <source>
        <dbReference type="EMBL" id="MDR6807318.1"/>
    </source>
</evidence>
<comment type="caution">
    <text evidence="1">The sequence shown here is derived from an EMBL/GenBank/DDBJ whole genome shotgun (WGS) entry which is preliminary data.</text>
</comment>
<protein>
    <submittedName>
        <fullName evidence="1">Uncharacterized protein</fullName>
    </submittedName>
</protein>
<reference evidence="1 2" key="1">
    <citation type="submission" date="2023-07" db="EMBL/GenBank/DDBJ databases">
        <title>Sorghum-associated microbial communities from plants grown in Nebraska, USA.</title>
        <authorList>
            <person name="Schachtman D."/>
        </authorList>
    </citation>
    <scope>NUCLEOTIDE SEQUENCE [LARGE SCALE GENOMIC DNA]</scope>
    <source>
        <strain evidence="1 2">BE57</strain>
    </source>
</reference>
<accession>A0ABU1R1N3</accession>